<protein>
    <submittedName>
        <fullName evidence="2">Uncharacterized protein</fullName>
    </submittedName>
</protein>
<evidence type="ECO:0000256" key="1">
    <source>
        <dbReference type="SAM" id="Phobius"/>
    </source>
</evidence>
<feature type="transmembrane region" description="Helical" evidence="1">
    <location>
        <begin position="34"/>
        <end position="56"/>
    </location>
</feature>
<keyword evidence="1" id="KW-0812">Transmembrane</keyword>
<keyword evidence="1" id="KW-0472">Membrane</keyword>
<dbReference type="Proteomes" id="UP001221757">
    <property type="component" value="Unassembled WGS sequence"/>
</dbReference>
<keyword evidence="3" id="KW-1185">Reference proteome</keyword>
<accession>A0AAD7G469</accession>
<sequence>MLFAVIGRGVWLFVCPLFWPTFQGTILPLVVLKIIKACGMAPAMITVGVPVILMTARFFVNRTKLTKVAALGTAWICLYSFVAGAWSVIAQIGGFCIAIARIAVFALGGVGWWCVVRASKSLVPAVRSCTRASRRTLLRALGVLLVGVAIYIALECGPALLTGAYVPMSLRVRYDHRVTAPYHQFIRVPLEVWFNDKVLLYRTLLRLPPAFLASCLASLRNNAITVSLLHRAEFYWDRVCVPLLLVLSPKELRHIFVPPVIYVMANYIVRLSVLDYLTSLTLWSTRVRYVACARRTGGWRSG</sequence>
<feature type="transmembrane region" description="Helical" evidence="1">
    <location>
        <begin position="92"/>
        <end position="115"/>
    </location>
</feature>
<reference evidence="2" key="1">
    <citation type="submission" date="2023-03" db="EMBL/GenBank/DDBJ databases">
        <title>Massive genome expansion in bonnet fungi (Mycena s.s.) driven by repeated elements and novel gene families across ecological guilds.</title>
        <authorList>
            <consortium name="Lawrence Berkeley National Laboratory"/>
            <person name="Harder C.B."/>
            <person name="Miyauchi S."/>
            <person name="Viragh M."/>
            <person name="Kuo A."/>
            <person name="Thoen E."/>
            <person name="Andreopoulos B."/>
            <person name="Lu D."/>
            <person name="Skrede I."/>
            <person name="Drula E."/>
            <person name="Henrissat B."/>
            <person name="Morin E."/>
            <person name="Kohler A."/>
            <person name="Barry K."/>
            <person name="LaButti K."/>
            <person name="Morin E."/>
            <person name="Salamov A."/>
            <person name="Lipzen A."/>
            <person name="Mereny Z."/>
            <person name="Hegedus B."/>
            <person name="Baldrian P."/>
            <person name="Stursova M."/>
            <person name="Weitz H."/>
            <person name="Taylor A."/>
            <person name="Grigoriev I.V."/>
            <person name="Nagy L.G."/>
            <person name="Martin F."/>
            <person name="Kauserud H."/>
        </authorList>
    </citation>
    <scope>NUCLEOTIDE SEQUENCE</scope>
    <source>
        <strain evidence="2">CBHHK067</strain>
    </source>
</reference>
<dbReference type="AlphaFoldDB" id="A0AAD7G469"/>
<dbReference type="EMBL" id="JARKIE010000213">
    <property type="protein sequence ID" value="KAJ7665717.1"/>
    <property type="molecule type" value="Genomic_DNA"/>
</dbReference>
<name>A0AAD7G469_MYCRO</name>
<keyword evidence="1" id="KW-1133">Transmembrane helix</keyword>
<feature type="transmembrane region" description="Helical" evidence="1">
    <location>
        <begin position="68"/>
        <end position="86"/>
    </location>
</feature>
<evidence type="ECO:0000313" key="2">
    <source>
        <dbReference type="EMBL" id="KAJ7665717.1"/>
    </source>
</evidence>
<gene>
    <name evidence="2" type="ORF">B0H17DRAFT_284877</name>
</gene>
<proteinExistence type="predicted"/>
<organism evidence="2 3">
    <name type="scientific">Mycena rosella</name>
    <name type="common">Pink bonnet</name>
    <name type="synonym">Agaricus rosellus</name>
    <dbReference type="NCBI Taxonomy" id="1033263"/>
    <lineage>
        <taxon>Eukaryota</taxon>
        <taxon>Fungi</taxon>
        <taxon>Dikarya</taxon>
        <taxon>Basidiomycota</taxon>
        <taxon>Agaricomycotina</taxon>
        <taxon>Agaricomycetes</taxon>
        <taxon>Agaricomycetidae</taxon>
        <taxon>Agaricales</taxon>
        <taxon>Marasmiineae</taxon>
        <taxon>Mycenaceae</taxon>
        <taxon>Mycena</taxon>
    </lineage>
</organism>
<comment type="caution">
    <text evidence="2">The sequence shown here is derived from an EMBL/GenBank/DDBJ whole genome shotgun (WGS) entry which is preliminary data.</text>
</comment>
<evidence type="ECO:0000313" key="3">
    <source>
        <dbReference type="Proteomes" id="UP001221757"/>
    </source>
</evidence>
<feature type="transmembrane region" description="Helical" evidence="1">
    <location>
        <begin position="136"/>
        <end position="154"/>
    </location>
</feature>